<dbReference type="AlphaFoldDB" id="A0A098TM67"/>
<evidence type="ECO:0000313" key="1">
    <source>
        <dbReference type="EMBL" id="KGF71933.1"/>
    </source>
</evidence>
<reference evidence="1 2" key="1">
    <citation type="journal article" date="2014" name="Mol. Ecol.">
        <title>Evolution of Synechococcus.</title>
        <authorList>
            <person name="Dvorak P."/>
            <person name="Casamatta D."/>
            <person name="Hasler P."/>
            <person name="Poulickova A."/>
            <person name="Ondrej V."/>
            <person name="Sanges R."/>
        </authorList>
    </citation>
    <scope>NUCLEOTIDE SEQUENCE [LARGE SCALE GENOMIC DNA]</scope>
    <source>
        <strain evidence="1 2">CAUP A 1101</strain>
    </source>
</reference>
<keyword evidence="2" id="KW-1185">Reference proteome</keyword>
<gene>
    <name evidence="1" type="ORF">DO97_14365</name>
</gene>
<dbReference type="EMBL" id="JJML01000044">
    <property type="protein sequence ID" value="KGF71933.1"/>
    <property type="molecule type" value="Genomic_DNA"/>
</dbReference>
<evidence type="ECO:0000313" key="2">
    <source>
        <dbReference type="Proteomes" id="UP000030170"/>
    </source>
</evidence>
<name>A0A098TM67_9CYAN</name>
<sequence length="198" mass="22280">MLHIALQADLNPTTLLPELGARGIQQWLYLGEDSTWRVQVESWLCPRMQRLSIADALDAMAWKLRQPYLDWIGDLSQRHHSLAWWASELAAKNPYSLFFLRLCLLGVAQDLLTVGFSVPTLMICATPALAAEVTEFAIAQGYQLQQISCPAPIQSPPQRRSQGRRLLGRIYLTAWQLWAILVPPPAPRPTSVSPRKIS</sequence>
<organism evidence="1 2">
    <name type="scientific">Neosynechococcus sphagnicola sy1</name>
    <dbReference type="NCBI Taxonomy" id="1497020"/>
    <lineage>
        <taxon>Bacteria</taxon>
        <taxon>Bacillati</taxon>
        <taxon>Cyanobacteriota</taxon>
        <taxon>Cyanophyceae</taxon>
        <taxon>Neosynechococcales</taxon>
        <taxon>Neosynechococcaceae</taxon>
        <taxon>Neosynechococcus</taxon>
    </lineage>
</organism>
<accession>A0A098TM67</accession>
<comment type="caution">
    <text evidence="1">The sequence shown here is derived from an EMBL/GenBank/DDBJ whole genome shotgun (WGS) entry which is preliminary data.</text>
</comment>
<protein>
    <submittedName>
        <fullName evidence="1">Uncharacterized protein</fullName>
    </submittedName>
</protein>
<proteinExistence type="predicted"/>
<dbReference type="Proteomes" id="UP000030170">
    <property type="component" value="Unassembled WGS sequence"/>
</dbReference>